<evidence type="ECO:0000256" key="2">
    <source>
        <dbReference type="SAM" id="SignalP"/>
    </source>
</evidence>
<dbReference type="AlphaFoldDB" id="A0AAD9ULU7"/>
<protein>
    <recommendedName>
        <fullName evidence="5">EGF domain-specific O-linked N-acetylglucosamine transferase</fullName>
    </recommendedName>
</protein>
<gene>
    <name evidence="3" type="ORF">NP493_1g07044</name>
</gene>
<dbReference type="Proteomes" id="UP001209878">
    <property type="component" value="Unassembled WGS sequence"/>
</dbReference>
<evidence type="ECO:0000313" key="3">
    <source>
        <dbReference type="EMBL" id="KAK2194258.1"/>
    </source>
</evidence>
<dbReference type="InterPro" id="IPR007657">
    <property type="entry name" value="Glycosyltransferase_61"/>
</dbReference>
<evidence type="ECO:0000313" key="4">
    <source>
        <dbReference type="Proteomes" id="UP001209878"/>
    </source>
</evidence>
<dbReference type="PANTHER" id="PTHR20961:SF148">
    <property type="entry name" value="EGF DOMAIN-SPECIFIC O-LINKED N-ACETYLGLUCOSAMINE TRANSFERASE"/>
    <property type="match status" value="1"/>
</dbReference>
<dbReference type="EMBL" id="JAODUO010000001">
    <property type="protein sequence ID" value="KAK2194258.1"/>
    <property type="molecule type" value="Genomic_DNA"/>
</dbReference>
<keyword evidence="1" id="KW-0256">Endoplasmic reticulum</keyword>
<feature type="signal peptide" evidence="2">
    <location>
        <begin position="1"/>
        <end position="29"/>
    </location>
</feature>
<organism evidence="3 4">
    <name type="scientific">Ridgeia piscesae</name>
    <name type="common">Tubeworm</name>
    <dbReference type="NCBI Taxonomy" id="27915"/>
    <lineage>
        <taxon>Eukaryota</taxon>
        <taxon>Metazoa</taxon>
        <taxon>Spiralia</taxon>
        <taxon>Lophotrochozoa</taxon>
        <taxon>Annelida</taxon>
        <taxon>Polychaeta</taxon>
        <taxon>Sedentaria</taxon>
        <taxon>Canalipalpata</taxon>
        <taxon>Sabellida</taxon>
        <taxon>Siboglinidae</taxon>
        <taxon>Ridgeia</taxon>
    </lineage>
</organism>
<evidence type="ECO:0008006" key="5">
    <source>
        <dbReference type="Google" id="ProtNLM"/>
    </source>
</evidence>
<dbReference type="GO" id="GO:0005788">
    <property type="term" value="C:endoplasmic reticulum lumen"/>
    <property type="evidence" value="ECO:0007669"/>
    <property type="project" value="TreeGrafter"/>
</dbReference>
<keyword evidence="4" id="KW-1185">Reference proteome</keyword>
<name>A0AAD9ULU7_RIDPI</name>
<accession>A0AAD9ULU7</accession>
<proteinExistence type="predicted"/>
<reference evidence="3" key="1">
    <citation type="journal article" date="2023" name="Mol. Biol. Evol.">
        <title>Third-Generation Sequencing Reveals the Adaptive Role of the Epigenome in Three Deep-Sea Polychaetes.</title>
        <authorList>
            <person name="Perez M."/>
            <person name="Aroh O."/>
            <person name="Sun Y."/>
            <person name="Lan Y."/>
            <person name="Juniper S.K."/>
            <person name="Young C.R."/>
            <person name="Angers B."/>
            <person name="Qian P.Y."/>
        </authorList>
    </citation>
    <scope>NUCLEOTIDE SEQUENCE</scope>
    <source>
        <strain evidence="3">R07B-5</strain>
    </source>
</reference>
<comment type="caution">
    <text evidence="3">The sequence shown here is derived from an EMBL/GenBank/DDBJ whole genome shotgun (WGS) entry which is preliminary data.</text>
</comment>
<keyword evidence="2" id="KW-0732">Signal</keyword>
<feature type="chain" id="PRO_5042244493" description="EGF domain-specific O-linked N-acetylglucosamine transferase" evidence="2">
    <location>
        <begin position="30"/>
        <end position="524"/>
    </location>
</feature>
<evidence type="ECO:0000256" key="1">
    <source>
        <dbReference type="ARBA" id="ARBA00022824"/>
    </source>
</evidence>
<dbReference type="PANTHER" id="PTHR20961">
    <property type="entry name" value="GLYCOSYLTRANSFERASE"/>
    <property type="match status" value="1"/>
</dbReference>
<sequence length="524" mass="61001">MSRWSINSATLWQSVTLVLFLVNITCTHGGKANIWQTLKLPDEHIPYFFNNNKDVKSLCEKDSKCPYKKYLKSNRCWGYEKDCQVKHRMSSPKCDGEARGWAKSKEEQVEMFWNAADYGIITERQDELQYMCEPTSPDDSSFKCTKYARYCYGTNIYMDFSESKLKSSTSKFREDVFKQGQIGGHCKMYADRLRSQGEHKSALQSWFAEVEHFTSLPFNPIKDKKCDIVLDKPTIVMKLDAGVNMFHHFCDYVNLYLSQHFNNTFSTDVNIIMWDTSGSGYGDLFSATWKAFTDHPVVHLNVYDGKKVCFRDLMFSFLPRMRYGLYYNMPLIPGCKKSSLMRSFSQQVLHRLNIPQEGPLLMDGLKMVDDYEVTLALYNWELPFLHQLKITHNSDIFIGMHGAGLTHLLFQPDWAVIFELYNCEDTECYKDLARLRGLHYLTWEKRDKLVQEDEKKVDTLAQEGVWPDGLQGHHPTLGAHAKFTNYAFDLKEFLRMVAKAADLVRKSRSYKKAWAQRYGSKDEL</sequence>
<dbReference type="GO" id="GO:0097363">
    <property type="term" value="F:protein O-acetylglucosaminyltransferase activity"/>
    <property type="evidence" value="ECO:0007669"/>
    <property type="project" value="TreeGrafter"/>
</dbReference>